<dbReference type="InterPro" id="IPR003879">
    <property type="entry name" value="Butyrophylin_SPRY"/>
</dbReference>
<evidence type="ECO:0000256" key="4">
    <source>
        <dbReference type="ARBA" id="ARBA00022833"/>
    </source>
</evidence>
<evidence type="ECO:0000259" key="10">
    <source>
        <dbReference type="PROSITE" id="PS50188"/>
    </source>
</evidence>
<keyword evidence="12" id="KW-1185">Reference proteome</keyword>
<dbReference type="PROSITE" id="PS50188">
    <property type="entry name" value="B302_SPRY"/>
    <property type="match status" value="1"/>
</dbReference>
<organism evidence="11 12">
    <name type="scientific">Channa argus</name>
    <name type="common">Northern snakehead</name>
    <name type="synonym">Ophicephalus argus</name>
    <dbReference type="NCBI Taxonomy" id="215402"/>
    <lineage>
        <taxon>Eukaryota</taxon>
        <taxon>Metazoa</taxon>
        <taxon>Chordata</taxon>
        <taxon>Craniata</taxon>
        <taxon>Vertebrata</taxon>
        <taxon>Euteleostomi</taxon>
        <taxon>Actinopterygii</taxon>
        <taxon>Neopterygii</taxon>
        <taxon>Teleostei</taxon>
        <taxon>Neoteleostei</taxon>
        <taxon>Acanthomorphata</taxon>
        <taxon>Anabantaria</taxon>
        <taxon>Anabantiformes</taxon>
        <taxon>Channoidei</taxon>
        <taxon>Channidae</taxon>
        <taxon>Channa</taxon>
    </lineage>
</organism>
<feature type="coiled-coil region" evidence="7">
    <location>
        <begin position="188"/>
        <end position="215"/>
    </location>
</feature>
<dbReference type="PRINTS" id="PR01407">
    <property type="entry name" value="BUTYPHLNCDUF"/>
</dbReference>
<dbReference type="Pfam" id="PF25600">
    <property type="entry name" value="TRIM_CC"/>
    <property type="match status" value="1"/>
</dbReference>
<dbReference type="SMART" id="SM00336">
    <property type="entry name" value="BBOX"/>
    <property type="match status" value="1"/>
</dbReference>
<evidence type="ECO:0000313" key="12">
    <source>
        <dbReference type="Proteomes" id="UP000503349"/>
    </source>
</evidence>
<dbReference type="SMART" id="SM00589">
    <property type="entry name" value="PRY"/>
    <property type="match status" value="1"/>
</dbReference>
<evidence type="ECO:0000259" key="9">
    <source>
        <dbReference type="PROSITE" id="PS50119"/>
    </source>
</evidence>
<dbReference type="SMART" id="SM00184">
    <property type="entry name" value="RING"/>
    <property type="match status" value="1"/>
</dbReference>
<dbReference type="SMART" id="SM00449">
    <property type="entry name" value="SPRY"/>
    <property type="match status" value="1"/>
</dbReference>
<dbReference type="InterPro" id="IPR001870">
    <property type="entry name" value="B30.2/SPRY"/>
</dbReference>
<gene>
    <name evidence="11" type="ORF">EXN66_Car013449</name>
</gene>
<dbReference type="CDD" id="cd16040">
    <property type="entry name" value="SPRY_PRY_SNTX"/>
    <property type="match status" value="1"/>
</dbReference>
<dbReference type="SUPFAM" id="SSF57850">
    <property type="entry name" value="RING/U-box"/>
    <property type="match status" value="1"/>
</dbReference>
<evidence type="ECO:0000313" key="11">
    <source>
        <dbReference type="EMBL" id="KAF3697769.1"/>
    </source>
</evidence>
<dbReference type="Pfam" id="PF13765">
    <property type="entry name" value="PRY"/>
    <property type="match status" value="1"/>
</dbReference>
<name>A0A6G1Q5R5_CHAAH</name>
<dbReference type="InterPro" id="IPR017907">
    <property type="entry name" value="Znf_RING_CS"/>
</dbReference>
<dbReference type="Gene3D" id="3.30.160.60">
    <property type="entry name" value="Classic Zinc Finger"/>
    <property type="match status" value="1"/>
</dbReference>
<keyword evidence="5" id="KW-0391">Immunity</keyword>
<sequence>MAEKRLHKKRGVKLEKEQFCCSVCLDLLKEPVTINCGHSYCKRCIESCWDQEKAKGVYSCPQCRQTFDSRPVLRKNGMLAEDAACDFCSETRPNKATMSCLTCLASYCPVHLEPHYSVAVLRTHKLVSTAIPLQKKMCSKHNKLMEIYCQTDKLLVCFLCTLEEHRGHKTVPVSVQKAETENHLFSSQKEVQERVQQREKELKELRQTEENLKSGAMTALKDCDCIFAELVSSMQEKCSEVKQLIVSQEKTAVAKAAQMQLQLEEEITKLRRRAAQLEQLSHIDDPIHVIQTFQSLSTSCESQDFSPTGLQRSFADVTDCVSELRSKLEEVRMEIWPRISAAVSYVDFSLPLAPNSREEFLRYCCPLTLDLTSNYPYLHLIKENLRVRPSPSPYSAQPDRFARFPQVLCSEGLSGRCYWEVEWYARCLSAAVAYKDIKRTSDDSRFGNNDKSWTLECTPNGYSFRHNNVETAVLGSTSYKIGVYLDYKAGILCFYHVADPMVLLHKVQTTFTQPLYPGLGLNYEWYDVGVFAQLVKLW</sequence>
<reference evidence="12" key="2">
    <citation type="submission" date="2019-02" db="EMBL/GenBank/DDBJ databases">
        <title>Opniocepnalus argus Var Kimnra genome.</title>
        <authorList>
            <person name="Zhou C."/>
            <person name="Xiao S."/>
        </authorList>
    </citation>
    <scope>NUCLEOTIDE SEQUENCE [LARGE SCALE GENOMIC DNA]</scope>
</reference>
<keyword evidence="1" id="KW-0399">Innate immunity</keyword>
<dbReference type="CDD" id="cd19769">
    <property type="entry name" value="Bbox2_TRIM16-like"/>
    <property type="match status" value="1"/>
</dbReference>
<dbReference type="Gene3D" id="3.30.40.10">
    <property type="entry name" value="Zinc/RING finger domain, C3HC4 (zinc finger)"/>
    <property type="match status" value="1"/>
</dbReference>
<dbReference type="PROSITE" id="PS50089">
    <property type="entry name" value="ZF_RING_2"/>
    <property type="match status" value="1"/>
</dbReference>
<dbReference type="PROSITE" id="PS50119">
    <property type="entry name" value="ZF_BBOX"/>
    <property type="match status" value="1"/>
</dbReference>
<feature type="domain" description="RING-type" evidence="8">
    <location>
        <begin position="21"/>
        <end position="64"/>
    </location>
</feature>
<protein>
    <submittedName>
        <fullName evidence="11">Tripartite motif-containing protein 16 Estrogen-responsive B box protein</fullName>
    </submittedName>
</protein>
<evidence type="ECO:0000256" key="5">
    <source>
        <dbReference type="ARBA" id="ARBA00022859"/>
    </source>
</evidence>
<dbReference type="PANTHER" id="PTHR25465">
    <property type="entry name" value="B-BOX DOMAIN CONTAINING"/>
    <property type="match status" value="1"/>
</dbReference>
<proteinExistence type="predicted"/>
<dbReference type="EMBL" id="CM015724">
    <property type="protein sequence ID" value="KAF3697769.1"/>
    <property type="molecule type" value="Genomic_DNA"/>
</dbReference>
<feature type="coiled-coil region" evidence="7">
    <location>
        <begin position="253"/>
        <end position="280"/>
    </location>
</feature>
<keyword evidence="4" id="KW-0862">Zinc</keyword>
<feature type="domain" description="B30.2/SPRY" evidence="10">
    <location>
        <begin position="347"/>
        <end position="537"/>
    </location>
</feature>
<evidence type="ECO:0000256" key="3">
    <source>
        <dbReference type="ARBA" id="ARBA00022771"/>
    </source>
</evidence>
<dbReference type="InterPro" id="IPR013320">
    <property type="entry name" value="ConA-like_dom_sf"/>
</dbReference>
<dbReference type="SUPFAM" id="SSF57845">
    <property type="entry name" value="B-box zinc-binding domain"/>
    <property type="match status" value="1"/>
</dbReference>
<dbReference type="InterPro" id="IPR051051">
    <property type="entry name" value="E3_ubiq-ligase_TRIM/RNF"/>
</dbReference>
<accession>A0A6G1Q5R5</accession>
<dbReference type="Proteomes" id="UP000503349">
    <property type="component" value="Chromosome 13"/>
</dbReference>
<dbReference type="Pfam" id="PF00622">
    <property type="entry name" value="SPRY"/>
    <property type="match status" value="1"/>
</dbReference>
<feature type="domain" description="B box-type" evidence="9">
    <location>
        <begin position="133"/>
        <end position="173"/>
    </location>
</feature>
<keyword evidence="7" id="KW-0175">Coiled coil</keyword>
<dbReference type="AlphaFoldDB" id="A0A6G1Q5R5"/>
<dbReference type="InterPro" id="IPR003877">
    <property type="entry name" value="SPRY_dom"/>
</dbReference>
<reference evidence="11 12" key="1">
    <citation type="submission" date="2019-02" db="EMBL/GenBank/DDBJ databases">
        <title>Opniocepnalus argus genome.</title>
        <authorList>
            <person name="Zhou C."/>
            <person name="Xiao S."/>
        </authorList>
    </citation>
    <scope>NUCLEOTIDE SEQUENCE [LARGE SCALE GENOMIC DNA]</scope>
    <source>
        <strain evidence="11">OARG1902GOOAL</strain>
        <tissue evidence="11">Muscle</tissue>
    </source>
</reference>
<dbReference type="GO" id="GO:0008270">
    <property type="term" value="F:zinc ion binding"/>
    <property type="evidence" value="ECO:0007669"/>
    <property type="project" value="UniProtKB-KW"/>
</dbReference>
<dbReference type="InterPro" id="IPR006574">
    <property type="entry name" value="PRY"/>
</dbReference>
<keyword evidence="2" id="KW-0479">Metal-binding</keyword>
<keyword evidence="3 6" id="KW-0863">Zinc-finger</keyword>
<dbReference type="Gene3D" id="2.60.120.920">
    <property type="match status" value="1"/>
</dbReference>
<dbReference type="InterPro" id="IPR058030">
    <property type="entry name" value="TRIM8/14/16/25/29/45/65_CC"/>
</dbReference>
<evidence type="ECO:0000256" key="7">
    <source>
        <dbReference type="SAM" id="Coils"/>
    </source>
</evidence>
<dbReference type="InterPro" id="IPR043136">
    <property type="entry name" value="B30.2/SPRY_sf"/>
</dbReference>
<dbReference type="InterPro" id="IPR000315">
    <property type="entry name" value="Znf_B-box"/>
</dbReference>
<dbReference type="InterPro" id="IPR001841">
    <property type="entry name" value="Znf_RING"/>
</dbReference>
<evidence type="ECO:0000259" key="8">
    <source>
        <dbReference type="PROSITE" id="PS50089"/>
    </source>
</evidence>
<evidence type="ECO:0000256" key="6">
    <source>
        <dbReference type="PROSITE-ProRule" id="PRU00024"/>
    </source>
</evidence>
<dbReference type="PROSITE" id="PS00518">
    <property type="entry name" value="ZF_RING_1"/>
    <property type="match status" value="1"/>
</dbReference>
<dbReference type="Pfam" id="PF00643">
    <property type="entry name" value="zf-B_box"/>
    <property type="match status" value="1"/>
</dbReference>
<dbReference type="SUPFAM" id="SSF49899">
    <property type="entry name" value="Concanavalin A-like lectins/glucanases"/>
    <property type="match status" value="1"/>
</dbReference>
<dbReference type="Pfam" id="PF15227">
    <property type="entry name" value="zf-C3HC4_4"/>
    <property type="match status" value="1"/>
</dbReference>
<evidence type="ECO:0000256" key="1">
    <source>
        <dbReference type="ARBA" id="ARBA00022588"/>
    </source>
</evidence>
<evidence type="ECO:0000256" key="2">
    <source>
        <dbReference type="ARBA" id="ARBA00022723"/>
    </source>
</evidence>
<dbReference type="GO" id="GO:0005737">
    <property type="term" value="C:cytoplasm"/>
    <property type="evidence" value="ECO:0007669"/>
    <property type="project" value="UniProtKB-ARBA"/>
</dbReference>
<dbReference type="GO" id="GO:0045087">
    <property type="term" value="P:innate immune response"/>
    <property type="evidence" value="ECO:0007669"/>
    <property type="project" value="UniProtKB-KW"/>
</dbReference>
<dbReference type="PANTHER" id="PTHR25465:SF5">
    <property type="entry name" value="E3 UBIQUITIN_ISG15 LIGASE TRIM25-RELATED"/>
    <property type="match status" value="1"/>
</dbReference>
<dbReference type="InterPro" id="IPR013083">
    <property type="entry name" value="Znf_RING/FYVE/PHD"/>
</dbReference>